<gene>
    <name evidence="2" type="ORF">LAUMK142_00885</name>
</gene>
<feature type="region of interest" description="Disordered" evidence="1">
    <location>
        <begin position="497"/>
        <end position="536"/>
    </location>
</feature>
<reference evidence="2 3" key="1">
    <citation type="submission" date="2018-09" db="EMBL/GenBank/DDBJ databases">
        <authorList>
            <person name="Tagini F."/>
        </authorList>
    </citation>
    <scope>NUCLEOTIDE SEQUENCE [LARGE SCALE GENOMIC DNA]</scope>
    <source>
        <strain evidence="2 3">MK142</strain>
    </source>
</reference>
<dbReference type="RefSeq" id="WP_246013600.1">
    <property type="nucleotide sequence ID" value="NZ_UPHU01000001.1"/>
</dbReference>
<organism evidence="2 3">
    <name type="scientific">Mycobacterium pseudokansasii</name>
    <dbReference type="NCBI Taxonomy" id="2341080"/>
    <lineage>
        <taxon>Bacteria</taxon>
        <taxon>Bacillati</taxon>
        <taxon>Actinomycetota</taxon>
        <taxon>Actinomycetes</taxon>
        <taxon>Mycobacteriales</taxon>
        <taxon>Mycobacteriaceae</taxon>
        <taxon>Mycobacterium</taxon>
    </lineage>
</organism>
<feature type="compositionally biased region" description="Low complexity" evidence="1">
    <location>
        <begin position="358"/>
        <end position="373"/>
    </location>
</feature>
<feature type="region of interest" description="Disordered" evidence="1">
    <location>
        <begin position="339"/>
        <end position="436"/>
    </location>
</feature>
<evidence type="ECO:0000313" key="3">
    <source>
        <dbReference type="Proteomes" id="UP000268285"/>
    </source>
</evidence>
<evidence type="ECO:0000256" key="1">
    <source>
        <dbReference type="SAM" id="MobiDB-lite"/>
    </source>
</evidence>
<feature type="compositionally biased region" description="Low complexity" evidence="1">
    <location>
        <begin position="382"/>
        <end position="395"/>
    </location>
</feature>
<proteinExistence type="predicted"/>
<feature type="compositionally biased region" description="Low complexity" evidence="1">
    <location>
        <begin position="518"/>
        <end position="532"/>
    </location>
</feature>
<accession>A0A498QLK1</accession>
<keyword evidence="3" id="KW-1185">Reference proteome</keyword>
<protein>
    <recommendedName>
        <fullName evidence="4">Transmembrane protein</fullName>
    </recommendedName>
</protein>
<feature type="compositionally biased region" description="Pro residues" evidence="1">
    <location>
        <begin position="418"/>
        <end position="433"/>
    </location>
</feature>
<evidence type="ECO:0008006" key="4">
    <source>
        <dbReference type="Google" id="ProtNLM"/>
    </source>
</evidence>
<evidence type="ECO:0000313" key="2">
    <source>
        <dbReference type="EMBL" id="VBA47652.1"/>
    </source>
</evidence>
<dbReference type="AlphaFoldDB" id="A0A498QLK1"/>
<sequence>MIPTQSALRGYTVSHLTENAAHWRELAGRRRSVVGTIKSQADSLDWQGQGDEAMKAALARHAITAEQEAELLDTAAATAEDGAAVLHQQKHSIFATVERANQSGFAVAEGWTATDAMYAPGSMGWYARQPTAQAICADLRVQVTRFTGQEVQTATDVARSAGELGGEGAVRGHIQAVAAITTTHTPNPTVPPSPPAPSASSLLDALTGASPLIRHISPQAAASAAAPTWQAPPAAGELAGIAPPVPLPPGAGPLPAFGGSVGAGAGTGDGWLSSLAARPSSGIAAMAAPVSTGAVSTTAATAISAPAAAAAATPLTHVQPHPSPSTAEPAATQFADPGQVRHEHAPQHLPSTDPPQTQSPHAHQSPAAQSSSPAPAPVTLDPGPAGTAPSATTPGTGNGGVHMLGFGPPGLASAPAAPSLPPPRDPTPPPMPVDPKDMSAEQAIAEWAKVNAEIRAWNARCGVENVGPLPPAQYNACIASRGPLLERQTAIRARLNDLGIPIEGEPAPGPTRPGTARSEPPSNQPSAPSSPSITDQATQIGKDVMEHVPKGSRLNSLVDRLNQLHIGNQQQAAEAADAAAKAAWGQTAGIVDGPNGSKLVLPVVPQVGEAIMVAPDGTLSVFRGDLFQFLPK</sequence>
<dbReference type="EMBL" id="UPHU01000001">
    <property type="protein sequence ID" value="VBA47652.1"/>
    <property type="molecule type" value="Genomic_DNA"/>
</dbReference>
<name>A0A498QLK1_9MYCO</name>
<dbReference type="Proteomes" id="UP000268285">
    <property type="component" value="Unassembled WGS sequence"/>
</dbReference>